<keyword evidence="2" id="KW-1185">Reference proteome</keyword>
<organism evidence="1 2">
    <name type="scientific">Portunus trituberculatus</name>
    <name type="common">Swimming crab</name>
    <name type="synonym">Neptunus trituberculatus</name>
    <dbReference type="NCBI Taxonomy" id="210409"/>
    <lineage>
        <taxon>Eukaryota</taxon>
        <taxon>Metazoa</taxon>
        <taxon>Ecdysozoa</taxon>
        <taxon>Arthropoda</taxon>
        <taxon>Crustacea</taxon>
        <taxon>Multicrustacea</taxon>
        <taxon>Malacostraca</taxon>
        <taxon>Eumalacostraca</taxon>
        <taxon>Eucarida</taxon>
        <taxon>Decapoda</taxon>
        <taxon>Pleocyemata</taxon>
        <taxon>Brachyura</taxon>
        <taxon>Eubrachyura</taxon>
        <taxon>Portunoidea</taxon>
        <taxon>Portunidae</taxon>
        <taxon>Portuninae</taxon>
        <taxon>Portunus</taxon>
    </lineage>
</organism>
<accession>A0A5B7DLG3</accession>
<evidence type="ECO:0000313" key="1">
    <source>
        <dbReference type="EMBL" id="MPC22401.1"/>
    </source>
</evidence>
<dbReference type="AlphaFoldDB" id="A0A5B7DLG3"/>
<sequence length="200" mass="21344">MGVVQTPAIPEAPRRPLLGVLELPGSFLVVSSASRCLGVAAGREPPPAHPRVSLVTLPGHDGDTLLLPGRPDPRLHPDLCLAPSAFRPVLALTPGGAELGRDGLVCTGHEVRLVVWASCPFLPVSREVSCATLAVLLCSSPPAAQAGSPALRLRCGDRSRHVCTSEHLDSRRFTVYILEGLFSTRQSYLQNPMSSFHCKY</sequence>
<protein>
    <submittedName>
        <fullName evidence="1">Uncharacterized protein</fullName>
    </submittedName>
</protein>
<proteinExistence type="predicted"/>
<name>A0A5B7DLG3_PORTR</name>
<gene>
    <name evidence="1" type="ORF">E2C01_015415</name>
</gene>
<reference evidence="1 2" key="1">
    <citation type="submission" date="2019-05" db="EMBL/GenBank/DDBJ databases">
        <title>Another draft genome of Portunus trituberculatus and its Hox gene families provides insights of decapod evolution.</title>
        <authorList>
            <person name="Jeong J.-H."/>
            <person name="Song I."/>
            <person name="Kim S."/>
            <person name="Choi T."/>
            <person name="Kim D."/>
            <person name="Ryu S."/>
            <person name="Kim W."/>
        </authorList>
    </citation>
    <scope>NUCLEOTIDE SEQUENCE [LARGE SCALE GENOMIC DNA]</scope>
    <source>
        <tissue evidence="1">Muscle</tissue>
    </source>
</reference>
<evidence type="ECO:0000313" key="2">
    <source>
        <dbReference type="Proteomes" id="UP000324222"/>
    </source>
</evidence>
<comment type="caution">
    <text evidence="1">The sequence shown here is derived from an EMBL/GenBank/DDBJ whole genome shotgun (WGS) entry which is preliminary data.</text>
</comment>
<dbReference type="Proteomes" id="UP000324222">
    <property type="component" value="Unassembled WGS sequence"/>
</dbReference>
<dbReference type="EMBL" id="VSRR010001084">
    <property type="protein sequence ID" value="MPC22401.1"/>
    <property type="molecule type" value="Genomic_DNA"/>
</dbReference>